<evidence type="ECO:0000313" key="3">
    <source>
        <dbReference type="Proteomes" id="UP001444661"/>
    </source>
</evidence>
<accession>A0ABR1SK61</accession>
<gene>
    <name evidence="2" type="ORF">PG993_009716</name>
</gene>
<name>A0ABR1SK61_9PEZI</name>
<keyword evidence="3" id="KW-1185">Reference proteome</keyword>
<protein>
    <submittedName>
        <fullName evidence="2">Uncharacterized protein</fullName>
    </submittedName>
</protein>
<evidence type="ECO:0000256" key="1">
    <source>
        <dbReference type="SAM" id="Phobius"/>
    </source>
</evidence>
<keyword evidence="1" id="KW-0472">Membrane</keyword>
<keyword evidence="1" id="KW-1133">Transmembrane helix</keyword>
<sequence>MADLLLIYVDSFTFILGSVILQYAFDPKNDRHWCAAATLLCICGYLTGKYKSIMKALPFGTD</sequence>
<proteinExistence type="predicted"/>
<dbReference type="EMBL" id="JAQQWK010000009">
    <property type="protein sequence ID" value="KAK8034721.1"/>
    <property type="molecule type" value="Genomic_DNA"/>
</dbReference>
<keyword evidence="1" id="KW-0812">Transmembrane</keyword>
<reference evidence="2 3" key="1">
    <citation type="submission" date="2023-01" db="EMBL/GenBank/DDBJ databases">
        <title>Analysis of 21 Apiospora genomes using comparative genomics revels a genus with tremendous synthesis potential of carbohydrate active enzymes and secondary metabolites.</title>
        <authorList>
            <person name="Sorensen T."/>
        </authorList>
    </citation>
    <scope>NUCLEOTIDE SEQUENCE [LARGE SCALE GENOMIC DNA]</scope>
    <source>
        <strain evidence="2 3">CBS 33761</strain>
    </source>
</reference>
<feature type="transmembrane region" description="Helical" evidence="1">
    <location>
        <begin position="6"/>
        <end position="25"/>
    </location>
</feature>
<organism evidence="2 3">
    <name type="scientific">Apiospora rasikravindrae</name>
    <dbReference type="NCBI Taxonomy" id="990691"/>
    <lineage>
        <taxon>Eukaryota</taxon>
        <taxon>Fungi</taxon>
        <taxon>Dikarya</taxon>
        <taxon>Ascomycota</taxon>
        <taxon>Pezizomycotina</taxon>
        <taxon>Sordariomycetes</taxon>
        <taxon>Xylariomycetidae</taxon>
        <taxon>Amphisphaeriales</taxon>
        <taxon>Apiosporaceae</taxon>
        <taxon>Apiospora</taxon>
    </lineage>
</organism>
<comment type="caution">
    <text evidence="2">The sequence shown here is derived from an EMBL/GenBank/DDBJ whole genome shotgun (WGS) entry which is preliminary data.</text>
</comment>
<dbReference type="Proteomes" id="UP001444661">
    <property type="component" value="Unassembled WGS sequence"/>
</dbReference>
<evidence type="ECO:0000313" key="2">
    <source>
        <dbReference type="EMBL" id="KAK8034721.1"/>
    </source>
</evidence>